<comment type="caution">
    <text evidence="1">The sequence shown here is derived from an EMBL/GenBank/DDBJ whole genome shotgun (WGS) entry which is preliminary data.</text>
</comment>
<protein>
    <submittedName>
        <fullName evidence="1">Uncharacterized protein</fullName>
    </submittedName>
</protein>
<dbReference type="Proteomes" id="UP000189681">
    <property type="component" value="Unassembled WGS sequence"/>
</dbReference>
<proteinExistence type="predicted"/>
<evidence type="ECO:0000313" key="1">
    <source>
        <dbReference type="EMBL" id="OOP55208.1"/>
    </source>
</evidence>
<dbReference type="STRING" id="1004156.AYP45_16130"/>
<sequence length="69" mass="8101">MDTFKTTIEVGGYYLINPLNPRCRKHRGRMCKVLEIIDSHHVRVKLLETKRTARVKVSDLTDFEDDIDI</sequence>
<reference evidence="1 2" key="1">
    <citation type="journal article" date="2017" name="Water Res.">
        <title>Discovery and metagenomic analysis of an anammox bacterial enrichment related to Candidatus "Brocadia caroliniensis" in a full-scale glycerol-fed nitritation-denitritation separate centrate treatment process.</title>
        <authorList>
            <person name="Park H."/>
            <person name="Brotto A.C."/>
            <person name="van Loosdrecht M.C."/>
            <person name="Chandran K."/>
        </authorList>
    </citation>
    <scope>NUCLEOTIDE SEQUENCE [LARGE SCALE GENOMIC DNA]</scope>
    <source>
        <strain evidence="1">26THWARD</strain>
    </source>
</reference>
<dbReference type="AlphaFoldDB" id="A0A1V4AQ02"/>
<evidence type="ECO:0000313" key="2">
    <source>
        <dbReference type="Proteomes" id="UP000189681"/>
    </source>
</evidence>
<dbReference type="EMBL" id="AYTS01000167">
    <property type="protein sequence ID" value="OOP55208.1"/>
    <property type="molecule type" value="Genomic_DNA"/>
</dbReference>
<name>A0A1V4AQ02_9BACT</name>
<organism evidence="1 2">
    <name type="scientific">Candidatus Brocadia carolinensis</name>
    <dbReference type="NCBI Taxonomy" id="1004156"/>
    <lineage>
        <taxon>Bacteria</taxon>
        <taxon>Pseudomonadati</taxon>
        <taxon>Planctomycetota</taxon>
        <taxon>Candidatus Brocadiia</taxon>
        <taxon>Candidatus Brocadiales</taxon>
        <taxon>Candidatus Brocadiaceae</taxon>
        <taxon>Candidatus Brocadia</taxon>
    </lineage>
</organism>
<gene>
    <name evidence="1" type="ORF">AYP45_16130</name>
</gene>
<accession>A0A1V4AQ02</accession>